<dbReference type="EMBL" id="BPLR01013885">
    <property type="protein sequence ID" value="GIY64477.1"/>
    <property type="molecule type" value="Genomic_DNA"/>
</dbReference>
<organism evidence="2 3">
    <name type="scientific">Caerostris extrusa</name>
    <name type="common">Bark spider</name>
    <name type="synonym">Caerostris bankana</name>
    <dbReference type="NCBI Taxonomy" id="172846"/>
    <lineage>
        <taxon>Eukaryota</taxon>
        <taxon>Metazoa</taxon>
        <taxon>Ecdysozoa</taxon>
        <taxon>Arthropoda</taxon>
        <taxon>Chelicerata</taxon>
        <taxon>Arachnida</taxon>
        <taxon>Araneae</taxon>
        <taxon>Araneomorphae</taxon>
        <taxon>Entelegynae</taxon>
        <taxon>Araneoidea</taxon>
        <taxon>Araneidae</taxon>
        <taxon>Caerostris</taxon>
    </lineage>
</organism>
<evidence type="ECO:0008006" key="4">
    <source>
        <dbReference type="Google" id="ProtNLM"/>
    </source>
</evidence>
<dbReference type="AlphaFoldDB" id="A0AAV4V2L3"/>
<accession>A0AAV4V2L3</accession>
<feature type="non-terminal residue" evidence="2">
    <location>
        <position position="77"/>
    </location>
</feature>
<evidence type="ECO:0000313" key="2">
    <source>
        <dbReference type="EMBL" id="GIY64477.1"/>
    </source>
</evidence>
<keyword evidence="3" id="KW-1185">Reference proteome</keyword>
<name>A0AAV4V2L3_CAEEX</name>
<keyword evidence="1" id="KW-1133">Transmembrane helix</keyword>
<comment type="caution">
    <text evidence="2">The sequence shown here is derived from an EMBL/GenBank/DDBJ whole genome shotgun (WGS) entry which is preliminary data.</text>
</comment>
<feature type="transmembrane region" description="Helical" evidence="1">
    <location>
        <begin position="55"/>
        <end position="76"/>
    </location>
</feature>
<proteinExistence type="predicted"/>
<sequence length="77" mass="9176">MHPIKAHILCCRTRILLVISIIWPSSMVCLPQPVLSRDHPHRPRVHTLRHPVSKPLDFIIFKYCEFFLFYFIPLVLQ</sequence>
<gene>
    <name evidence="2" type="ORF">CEXT_376461</name>
</gene>
<evidence type="ECO:0000313" key="3">
    <source>
        <dbReference type="Proteomes" id="UP001054945"/>
    </source>
</evidence>
<feature type="transmembrane region" description="Helical" evidence="1">
    <location>
        <begin position="15"/>
        <end position="35"/>
    </location>
</feature>
<keyword evidence="1" id="KW-0812">Transmembrane</keyword>
<keyword evidence="1" id="KW-0472">Membrane</keyword>
<evidence type="ECO:0000256" key="1">
    <source>
        <dbReference type="SAM" id="Phobius"/>
    </source>
</evidence>
<dbReference type="Proteomes" id="UP001054945">
    <property type="component" value="Unassembled WGS sequence"/>
</dbReference>
<protein>
    <recommendedName>
        <fullName evidence="4">Secreted protein</fullName>
    </recommendedName>
</protein>
<reference evidence="2 3" key="1">
    <citation type="submission" date="2021-06" db="EMBL/GenBank/DDBJ databases">
        <title>Caerostris extrusa draft genome.</title>
        <authorList>
            <person name="Kono N."/>
            <person name="Arakawa K."/>
        </authorList>
    </citation>
    <scope>NUCLEOTIDE SEQUENCE [LARGE SCALE GENOMIC DNA]</scope>
</reference>